<dbReference type="GO" id="GO:0000127">
    <property type="term" value="C:transcription factor TFIIIC complex"/>
    <property type="evidence" value="ECO:0007669"/>
    <property type="project" value="InterPro"/>
</dbReference>
<evidence type="ECO:0000313" key="3">
    <source>
        <dbReference type="EMBL" id="RVW70201.1"/>
    </source>
</evidence>
<dbReference type="PANTHER" id="PTHR13230:SF5">
    <property type="entry name" value="GENERAL TRANSCRIPTION FACTOR 3C POLYPEPTIDE 5"/>
    <property type="match status" value="1"/>
</dbReference>
<evidence type="ECO:0000256" key="1">
    <source>
        <dbReference type="SAM" id="MobiDB-lite"/>
    </source>
</evidence>
<dbReference type="InterPro" id="IPR040454">
    <property type="entry name" value="TF_IIIC_Tfc1/Sfc1"/>
</dbReference>
<feature type="domain" description="Transcription factor IIIC subunit Tfc1/Sfc1 triple barrel" evidence="2">
    <location>
        <begin position="21"/>
        <end position="133"/>
    </location>
</feature>
<name>A0A438GDD4_VITVI</name>
<protein>
    <recommendedName>
        <fullName evidence="2">Transcription factor IIIC subunit Tfc1/Sfc1 triple barrel domain-containing protein</fullName>
    </recommendedName>
</protein>
<proteinExistence type="predicted"/>
<evidence type="ECO:0000259" key="2">
    <source>
        <dbReference type="Pfam" id="PF17682"/>
    </source>
</evidence>
<dbReference type="GO" id="GO:0006384">
    <property type="term" value="P:transcription initiation at RNA polymerase III promoter"/>
    <property type="evidence" value="ECO:0007669"/>
    <property type="project" value="InterPro"/>
</dbReference>
<organism evidence="3 4">
    <name type="scientific">Vitis vinifera</name>
    <name type="common">Grape</name>
    <dbReference type="NCBI Taxonomy" id="29760"/>
    <lineage>
        <taxon>Eukaryota</taxon>
        <taxon>Viridiplantae</taxon>
        <taxon>Streptophyta</taxon>
        <taxon>Embryophyta</taxon>
        <taxon>Tracheophyta</taxon>
        <taxon>Spermatophyta</taxon>
        <taxon>Magnoliopsida</taxon>
        <taxon>eudicotyledons</taxon>
        <taxon>Gunneridae</taxon>
        <taxon>Pentapetalae</taxon>
        <taxon>rosids</taxon>
        <taxon>Vitales</taxon>
        <taxon>Vitaceae</taxon>
        <taxon>Viteae</taxon>
        <taxon>Vitis</taxon>
    </lineage>
</organism>
<accession>A0A438GDD4</accession>
<reference evidence="3 4" key="1">
    <citation type="journal article" date="2018" name="PLoS Genet.">
        <title>Population sequencing reveals clonal diversity and ancestral inbreeding in the grapevine cultivar Chardonnay.</title>
        <authorList>
            <person name="Roach M.J."/>
            <person name="Johnson D.L."/>
            <person name="Bohlmann J."/>
            <person name="van Vuuren H.J."/>
            <person name="Jones S.J."/>
            <person name="Pretorius I.S."/>
            <person name="Schmidt S.A."/>
            <person name="Borneman A.R."/>
        </authorList>
    </citation>
    <scope>NUCLEOTIDE SEQUENCE [LARGE SCALE GENOMIC DNA]</scope>
    <source>
        <strain evidence="4">cv. Chardonnay</strain>
        <tissue evidence="3">Leaf</tissue>
    </source>
</reference>
<dbReference type="PANTHER" id="PTHR13230">
    <property type="entry name" value="GENERAL TRANSCRIPTION FACTOR IIIC, POLYPEPTIDE 5"/>
    <property type="match status" value="1"/>
</dbReference>
<comment type="caution">
    <text evidence="3">The sequence shown here is derived from an EMBL/GenBank/DDBJ whole genome shotgun (WGS) entry which is preliminary data.</text>
</comment>
<dbReference type="AlphaFoldDB" id="A0A438GDD4"/>
<dbReference type="Pfam" id="PF17682">
    <property type="entry name" value="Tau95_N"/>
    <property type="match status" value="1"/>
</dbReference>
<dbReference type="Gene3D" id="3.30.200.160">
    <property type="entry name" value="TFIIIC, subcomplex tauA, subunit Sfc1, barrel domain"/>
    <property type="match status" value="1"/>
</dbReference>
<dbReference type="Proteomes" id="UP000288805">
    <property type="component" value="Unassembled WGS sequence"/>
</dbReference>
<dbReference type="InterPro" id="IPR041499">
    <property type="entry name" value="Tfc1/Sfc1_N"/>
</dbReference>
<dbReference type="EMBL" id="QGNW01000470">
    <property type="protein sequence ID" value="RVW70201.1"/>
    <property type="molecule type" value="Genomic_DNA"/>
</dbReference>
<sequence length="187" mass="20520">MFLLLGALNQTSWSSISGLRTPYSHPAFGELQPCNNFLLRISKKKSTDGQSAEVSSKVSKCPPTDSTNPKQKICGSESVGSEQHGSQPEGESVATGEEVEAQISGEVPIRLCADIIARVSEAYHFNGMVDYQHVLPVHADVARRKKRNWAEVEPHLEKGDLVDVDQEDLMILLPPLFSPKDVPEKLV</sequence>
<feature type="region of interest" description="Disordered" evidence="1">
    <location>
        <begin position="48"/>
        <end position="98"/>
    </location>
</feature>
<evidence type="ECO:0000313" key="4">
    <source>
        <dbReference type="Proteomes" id="UP000288805"/>
    </source>
</evidence>
<feature type="compositionally biased region" description="Polar residues" evidence="1">
    <location>
        <begin position="48"/>
        <end position="70"/>
    </location>
</feature>
<gene>
    <name evidence="3" type="ORF">CK203_051516</name>
</gene>
<dbReference type="InterPro" id="IPR042536">
    <property type="entry name" value="TFIIIC_tauA_Sfc1"/>
</dbReference>